<dbReference type="Pfam" id="PF10354">
    <property type="entry name" value="BMT5-like"/>
    <property type="match status" value="2"/>
</dbReference>
<dbReference type="Proteomes" id="UP000594638">
    <property type="component" value="Unassembled WGS sequence"/>
</dbReference>
<comment type="caution">
    <text evidence="2">The sequence shown here is derived from an EMBL/GenBank/DDBJ whole genome shotgun (WGS) entry which is preliminary data.</text>
</comment>
<evidence type="ECO:0000259" key="1">
    <source>
        <dbReference type="Pfam" id="PF10354"/>
    </source>
</evidence>
<gene>
    <name evidence="2" type="ORF">OLEA9_A025083</name>
</gene>
<dbReference type="InterPro" id="IPR019446">
    <property type="entry name" value="BMT5-like"/>
</dbReference>
<dbReference type="GO" id="GO:0070042">
    <property type="term" value="F:rRNA (uridine-N3-)-methyltransferase activity"/>
    <property type="evidence" value="ECO:0007669"/>
    <property type="project" value="InterPro"/>
</dbReference>
<dbReference type="OrthoDB" id="273345at2759"/>
<dbReference type="PANTHER" id="PTHR11538:SF26">
    <property type="entry name" value="FERREDOXIN-FOLD ANTICODON-BINDING DOMAIN-CONTAINING PROTEIN 1"/>
    <property type="match status" value="1"/>
</dbReference>
<proteinExistence type="predicted"/>
<dbReference type="PANTHER" id="PTHR11538">
    <property type="entry name" value="PHENYLALANYL-TRNA SYNTHETASE"/>
    <property type="match status" value="1"/>
</dbReference>
<organism evidence="2 3">
    <name type="scientific">Olea europaea subsp. europaea</name>
    <dbReference type="NCBI Taxonomy" id="158383"/>
    <lineage>
        <taxon>Eukaryota</taxon>
        <taxon>Viridiplantae</taxon>
        <taxon>Streptophyta</taxon>
        <taxon>Embryophyta</taxon>
        <taxon>Tracheophyta</taxon>
        <taxon>Spermatophyta</taxon>
        <taxon>Magnoliopsida</taxon>
        <taxon>eudicotyledons</taxon>
        <taxon>Gunneridae</taxon>
        <taxon>Pentapetalae</taxon>
        <taxon>asterids</taxon>
        <taxon>lamiids</taxon>
        <taxon>Lamiales</taxon>
        <taxon>Oleaceae</taxon>
        <taxon>Oleeae</taxon>
        <taxon>Olea</taxon>
    </lineage>
</organism>
<protein>
    <recommendedName>
        <fullName evidence="1">25S rRNA (uridine-N(3))-methyltransferase BMT5-like domain-containing protein</fullName>
    </recommendedName>
</protein>
<evidence type="ECO:0000313" key="2">
    <source>
        <dbReference type="EMBL" id="CAA3031383.1"/>
    </source>
</evidence>
<dbReference type="EMBL" id="CACTIH010009443">
    <property type="protein sequence ID" value="CAA3031383.1"/>
    <property type="molecule type" value="Genomic_DNA"/>
</dbReference>
<accession>A0A8S0VFX3</accession>
<dbReference type="InterPro" id="IPR029063">
    <property type="entry name" value="SAM-dependent_MTases_sf"/>
</dbReference>
<name>A0A8S0VFX3_OLEEU</name>
<dbReference type="SUPFAM" id="SSF53335">
    <property type="entry name" value="S-adenosyl-L-methionine-dependent methyltransferases"/>
    <property type="match status" value="1"/>
</dbReference>
<dbReference type="GO" id="GO:0070475">
    <property type="term" value="P:rRNA base methylation"/>
    <property type="evidence" value="ECO:0007669"/>
    <property type="project" value="InterPro"/>
</dbReference>
<evidence type="ECO:0000313" key="3">
    <source>
        <dbReference type="Proteomes" id="UP000594638"/>
    </source>
</evidence>
<feature type="domain" description="25S rRNA (uridine-N(3))-methyltransferase BMT5-like" evidence="1">
    <location>
        <begin position="119"/>
        <end position="282"/>
    </location>
</feature>
<reference evidence="2 3" key="1">
    <citation type="submission" date="2019-12" db="EMBL/GenBank/DDBJ databases">
        <authorList>
            <person name="Alioto T."/>
            <person name="Alioto T."/>
            <person name="Gomez Garrido J."/>
        </authorList>
    </citation>
    <scope>NUCLEOTIDE SEQUENCE [LARGE SCALE GENOMIC DNA]</scope>
</reference>
<sequence length="383" mass="43576">MSNIEKLRNRESKVMHGIDATNISNHHLLGEMKFDRIIFNFPYAGFFKHLSREAQLCKHKTLVSLFLKNAKDLISENGEIHITHKTNNFHVDWKLESMASSYGLGLIEAAKFSHFDYPVGEGDFSFSLSLALAFGTASNITASSLDSYGELIIKYKNANANLFALKFNGASILHEVDVKKIKLHPGLEKRKFDRIIYNFPHAGFHGKEHKPGVIKLHRNLACEFFRNACDMLQENGEIHVSHKTTYPFNNWKIGDLASNYALEMIECADFKIEDYPGYTNKKGTGSNYEIFNFTCYFGCCFVLCKDVICTKSFTKWMIELTSVAPLLDWTGAPSVGRVTCQFDQKLGKIFGTSRLILCRNNTLRSMPFVLLSIHYLGTNFFYS</sequence>
<dbReference type="AlphaFoldDB" id="A0A8S0VFX3"/>
<dbReference type="GO" id="GO:0005737">
    <property type="term" value="C:cytoplasm"/>
    <property type="evidence" value="ECO:0007669"/>
    <property type="project" value="TreeGrafter"/>
</dbReference>
<keyword evidence="3" id="KW-1185">Reference proteome</keyword>
<feature type="domain" description="25S rRNA (uridine-N(3))-methyltransferase BMT5-like" evidence="1">
    <location>
        <begin position="2"/>
        <end position="118"/>
    </location>
</feature>
<dbReference type="Gramene" id="OE9A025083T2">
    <property type="protein sequence ID" value="OE9A025083C2"/>
    <property type="gene ID" value="OE9A025083"/>
</dbReference>